<keyword evidence="1 5" id="KW-0678">Repressor</keyword>
<dbReference type="Gene3D" id="1.10.10.10">
    <property type="entry name" value="Winged helix-like DNA-binding domain superfamily/Winged helix DNA-binding domain"/>
    <property type="match status" value="1"/>
</dbReference>
<keyword evidence="2 5" id="KW-0805">Transcription regulation</keyword>
<dbReference type="GO" id="GO:0003677">
    <property type="term" value="F:DNA binding"/>
    <property type="evidence" value="ECO:0007669"/>
    <property type="project" value="InterPro"/>
</dbReference>
<evidence type="ECO:0000256" key="6">
    <source>
        <dbReference type="SAM" id="Coils"/>
    </source>
</evidence>
<evidence type="ECO:0000313" key="8">
    <source>
        <dbReference type="EMBL" id="QPJ66273.1"/>
    </source>
</evidence>
<evidence type="ECO:0000256" key="1">
    <source>
        <dbReference type="ARBA" id="ARBA00022491"/>
    </source>
</evidence>
<evidence type="ECO:0000256" key="4">
    <source>
        <dbReference type="ARBA" id="ARBA00023163"/>
    </source>
</evidence>
<dbReference type="InterPro" id="IPR029016">
    <property type="entry name" value="GAF-like_dom_sf"/>
</dbReference>
<organism evidence="8 9">
    <name type="scientific">Candidatus Nitrohelix vancouverensis</name>
    <dbReference type="NCBI Taxonomy" id="2705534"/>
    <lineage>
        <taxon>Bacteria</taxon>
        <taxon>Pseudomonadati</taxon>
        <taxon>Nitrospinota/Tectimicrobiota group</taxon>
        <taxon>Nitrospinota</taxon>
        <taxon>Nitrospinia</taxon>
        <taxon>Nitrospinales</taxon>
        <taxon>Nitrospinaceae</taxon>
        <taxon>Candidatus Nitrohelix</taxon>
    </lineage>
</organism>
<proteinExistence type="inferred from homology"/>
<sequence>MTTLALDERSKVILLEVVRDYIQTAEPVGSRTVSKNLSEPLSPATIRNVMADLSDLGYLKQPHVSAGRVPTDKGYRFLVNHLLDLEKTQGSQSHALPGDVFNAHPNLQEELERACASLSTHSNQTGLVMLPCFSNALFKHIEFIKVGPKEALAVFYSELGVLQNKIIPIEQGVTQEQLASISNYINREFKGLSIRSIKKEALRRIQNEKAHYDKLMQQALKFSAQLMEDENEKSGLLVEGAFHLLDSPEFSANLEKMKTLLQTVEEKTKLITLLDHCLKQDGVTIFIGGEDLEEEMEDCSLIAKNYGHSGENLGTIAIFGPKRIDYCRMISIVNQTAQAVSGVLSNVKKDVSLYE</sequence>
<dbReference type="PANTHER" id="PTHR34824:SF1">
    <property type="entry name" value="HEAT-INDUCIBLE TRANSCRIPTION REPRESSOR HRCA"/>
    <property type="match status" value="1"/>
</dbReference>
<dbReference type="SUPFAM" id="SSF55781">
    <property type="entry name" value="GAF domain-like"/>
    <property type="match status" value="1"/>
</dbReference>
<protein>
    <recommendedName>
        <fullName evidence="5">Heat-inducible transcription repressor HrcA</fullName>
    </recommendedName>
</protein>
<feature type="domain" description="Heat-inducible transcription repressor HrcA C-terminal" evidence="7">
    <location>
        <begin position="111"/>
        <end position="330"/>
    </location>
</feature>
<keyword evidence="4 5" id="KW-0804">Transcription</keyword>
<dbReference type="NCBIfam" id="TIGR00331">
    <property type="entry name" value="hrcA"/>
    <property type="match status" value="1"/>
</dbReference>
<dbReference type="HAMAP" id="MF_00081">
    <property type="entry name" value="HrcA"/>
    <property type="match status" value="1"/>
</dbReference>
<accession>A0A7T0G4D1</accession>
<dbReference type="EMBL" id="CP048620">
    <property type="protein sequence ID" value="QPJ66273.1"/>
    <property type="molecule type" value="Genomic_DNA"/>
</dbReference>
<evidence type="ECO:0000259" key="7">
    <source>
        <dbReference type="Pfam" id="PF01628"/>
    </source>
</evidence>
<dbReference type="InterPro" id="IPR023120">
    <property type="entry name" value="WHTH_transcript_rep_HrcA_IDD"/>
</dbReference>
<evidence type="ECO:0000256" key="3">
    <source>
        <dbReference type="ARBA" id="ARBA00023016"/>
    </source>
</evidence>
<dbReference type="Gene3D" id="3.30.390.60">
    <property type="entry name" value="Heat-inducible transcription repressor hrca homolog, domain 3"/>
    <property type="match status" value="1"/>
</dbReference>
<dbReference type="InterPro" id="IPR021153">
    <property type="entry name" value="HrcA_C"/>
</dbReference>
<gene>
    <name evidence="5 8" type="primary">hrcA</name>
    <name evidence="8" type="ORF">G3M78_13070</name>
</gene>
<keyword evidence="6" id="KW-0175">Coiled coil</keyword>
<comment type="similarity">
    <text evidence="5">Belongs to the HrcA family.</text>
</comment>
<dbReference type="AlphaFoldDB" id="A0A7T0G4D1"/>
<dbReference type="PANTHER" id="PTHR34824">
    <property type="entry name" value="HEAT-INDUCIBLE TRANSCRIPTION REPRESSOR HRCA"/>
    <property type="match status" value="1"/>
</dbReference>
<comment type="function">
    <text evidence="5">Negative regulator of class I heat shock genes (grpE-dnaK-dnaJ and groELS operons). Prevents heat-shock induction of these operons.</text>
</comment>
<name>A0A7T0G4D1_9BACT</name>
<dbReference type="InterPro" id="IPR036390">
    <property type="entry name" value="WH_DNA-bd_sf"/>
</dbReference>
<evidence type="ECO:0000256" key="5">
    <source>
        <dbReference type="HAMAP-Rule" id="MF_00081"/>
    </source>
</evidence>
<dbReference type="SUPFAM" id="SSF46785">
    <property type="entry name" value="Winged helix' DNA-binding domain"/>
    <property type="match status" value="1"/>
</dbReference>
<dbReference type="Gene3D" id="3.30.450.40">
    <property type="match status" value="1"/>
</dbReference>
<dbReference type="InterPro" id="IPR002571">
    <property type="entry name" value="HrcA"/>
</dbReference>
<reference evidence="9" key="1">
    <citation type="submission" date="2020-02" db="EMBL/GenBank/DDBJ databases">
        <title>Genomic and physiological characterization of two novel Nitrospinaceae genera.</title>
        <authorList>
            <person name="Mueller A.J."/>
            <person name="Jung M.-Y."/>
            <person name="Strachan C.R."/>
            <person name="Herbold C.W."/>
            <person name="Kirkegaard R.H."/>
            <person name="Daims H."/>
        </authorList>
    </citation>
    <scope>NUCLEOTIDE SEQUENCE [LARGE SCALE GENOMIC DNA]</scope>
</reference>
<evidence type="ECO:0000256" key="2">
    <source>
        <dbReference type="ARBA" id="ARBA00023015"/>
    </source>
</evidence>
<dbReference type="Pfam" id="PF01628">
    <property type="entry name" value="HrcA"/>
    <property type="match status" value="1"/>
</dbReference>
<dbReference type="InterPro" id="IPR036388">
    <property type="entry name" value="WH-like_DNA-bd_sf"/>
</dbReference>
<evidence type="ECO:0000313" key="9">
    <source>
        <dbReference type="Proteomes" id="UP000594464"/>
    </source>
</evidence>
<dbReference type="GO" id="GO:0045892">
    <property type="term" value="P:negative regulation of DNA-templated transcription"/>
    <property type="evidence" value="ECO:0007669"/>
    <property type="project" value="UniProtKB-UniRule"/>
</dbReference>
<dbReference type="PIRSF" id="PIRSF005485">
    <property type="entry name" value="HrcA"/>
    <property type="match status" value="1"/>
</dbReference>
<keyword evidence="3 5" id="KW-0346">Stress response</keyword>
<dbReference type="Proteomes" id="UP000594464">
    <property type="component" value="Chromosome"/>
</dbReference>
<dbReference type="KEGG" id="nva:G3M78_13070"/>
<feature type="coiled-coil region" evidence="6">
    <location>
        <begin position="198"/>
        <end position="232"/>
    </location>
</feature>